<accession>A0AAE3YIM2</accession>
<sequence>MSTSVAGVDARLAAVYRYEILDTPRDGTFEGFARIAARQFRVPIATVTIVDADRVWFAAAEGLPGVTQIGTEPGLCASAVLRAGPYVVNDALVDPRTMEHPLVRGELGLRFYAAAPITTRDGHRLGTVNVIDSAARDVSDDETALLTELAGLVAQHLELRLATLLAVRAEQELRRDADARAAASAELVQRMRTAGAVQRVAGTPPDTCQLGGPAGCTAPAELKVADTWGDHAWGCQRHVEEILTHASSVFLASQELNGLAGYRGR</sequence>
<dbReference type="InterPro" id="IPR003018">
    <property type="entry name" value="GAF"/>
</dbReference>
<dbReference type="Proteomes" id="UP001183643">
    <property type="component" value="Unassembled WGS sequence"/>
</dbReference>
<reference evidence="2" key="1">
    <citation type="submission" date="2023-07" db="EMBL/GenBank/DDBJ databases">
        <title>Sequencing the genomes of 1000 actinobacteria strains.</title>
        <authorList>
            <person name="Klenk H.-P."/>
        </authorList>
    </citation>
    <scope>NUCLEOTIDE SEQUENCE</scope>
    <source>
        <strain evidence="2">DSM 44707</strain>
    </source>
</reference>
<evidence type="ECO:0000313" key="2">
    <source>
        <dbReference type="EMBL" id="MDR7274414.1"/>
    </source>
</evidence>
<feature type="domain" description="GAF" evidence="1">
    <location>
        <begin position="24"/>
        <end position="167"/>
    </location>
</feature>
<dbReference type="SUPFAM" id="SSF55781">
    <property type="entry name" value="GAF domain-like"/>
    <property type="match status" value="1"/>
</dbReference>
<dbReference type="PANTHER" id="PTHR43102:SF2">
    <property type="entry name" value="GAF DOMAIN-CONTAINING PROTEIN"/>
    <property type="match status" value="1"/>
</dbReference>
<comment type="caution">
    <text evidence="2">The sequence shown here is derived from an EMBL/GenBank/DDBJ whole genome shotgun (WGS) entry which is preliminary data.</text>
</comment>
<dbReference type="InterPro" id="IPR029016">
    <property type="entry name" value="GAF-like_dom_sf"/>
</dbReference>
<evidence type="ECO:0000259" key="1">
    <source>
        <dbReference type="SMART" id="SM00065"/>
    </source>
</evidence>
<evidence type="ECO:0000313" key="3">
    <source>
        <dbReference type="Proteomes" id="UP001183643"/>
    </source>
</evidence>
<keyword evidence="3" id="KW-1185">Reference proteome</keyword>
<dbReference type="SMART" id="SM00065">
    <property type="entry name" value="GAF"/>
    <property type="match status" value="1"/>
</dbReference>
<dbReference type="Pfam" id="PF01590">
    <property type="entry name" value="GAF"/>
    <property type="match status" value="1"/>
</dbReference>
<name>A0AAE3YIM2_9ACTN</name>
<organism evidence="2 3">
    <name type="scientific">Catenuloplanes atrovinosus</name>
    <dbReference type="NCBI Taxonomy" id="137266"/>
    <lineage>
        <taxon>Bacteria</taxon>
        <taxon>Bacillati</taxon>
        <taxon>Actinomycetota</taxon>
        <taxon>Actinomycetes</taxon>
        <taxon>Micromonosporales</taxon>
        <taxon>Micromonosporaceae</taxon>
        <taxon>Catenuloplanes</taxon>
    </lineage>
</organism>
<gene>
    <name evidence="2" type="ORF">J2S41_001192</name>
</gene>
<dbReference type="EMBL" id="JAVDYB010000001">
    <property type="protein sequence ID" value="MDR7274414.1"/>
    <property type="molecule type" value="Genomic_DNA"/>
</dbReference>
<proteinExistence type="predicted"/>
<dbReference type="Gene3D" id="3.30.450.40">
    <property type="match status" value="1"/>
</dbReference>
<dbReference type="PANTHER" id="PTHR43102">
    <property type="entry name" value="SLR1143 PROTEIN"/>
    <property type="match status" value="1"/>
</dbReference>
<dbReference type="RefSeq" id="WP_310364099.1">
    <property type="nucleotide sequence ID" value="NZ_JAVDYB010000001.1"/>
</dbReference>
<protein>
    <submittedName>
        <fullName evidence="2">GAF domain-containing protein</fullName>
    </submittedName>
</protein>
<dbReference type="AlphaFoldDB" id="A0AAE3YIM2"/>